<evidence type="ECO:0000313" key="2">
    <source>
        <dbReference type="EMBL" id="KAJ7319367.1"/>
    </source>
</evidence>
<gene>
    <name evidence="2" type="ORF">DFH08DRAFT_890893</name>
</gene>
<dbReference type="CDD" id="cd00257">
    <property type="entry name" value="beta-trefoil_FSCN-like"/>
    <property type="match status" value="2"/>
</dbReference>
<evidence type="ECO:0008006" key="4">
    <source>
        <dbReference type="Google" id="ProtNLM"/>
    </source>
</evidence>
<dbReference type="SUPFAM" id="SSF50405">
    <property type="entry name" value="Actin-crosslinking proteins"/>
    <property type="match status" value="2"/>
</dbReference>
<feature type="signal peptide" evidence="1">
    <location>
        <begin position="1"/>
        <end position="17"/>
    </location>
</feature>
<name>A0AAD6ZEW5_9AGAR</name>
<reference evidence="2" key="1">
    <citation type="submission" date="2023-03" db="EMBL/GenBank/DDBJ databases">
        <title>Massive genome expansion in bonnet fungi (Mycena s.s.) driven by repeated elements and novel gene families across ecological guilds.</title>
        <authorList>
            <consortium name="Lawrence Berkeley National Laboratory"/>
            <person name="Harder C.B."/>
            <person name="Miyauchi S."/>
            <person name="Viragh M."/>
            <person name="Kuo A."/>
            <person name="Thoen E."/>
            <person name="Andreopoulos B."/>
            <person name="Lu D."/>
            <person name="Skrede I."/>
            <person name="Drula E."/>
            <person name="Henrissat B."/>
            <person name="Morin E."/>
            <person name="Kohler A."/>
            <person name="Barry K."/>
            <person name="LaButti K."/>
            <person name="Morin E."/>
            <person name="Salamov A."/>
            <person name="Lipzen A."/>
            <person name="Mereny Z."/>
            <person name="Hegedus B."/>
            <person name="Baldrian P."/>
            <person name="Stursova M."/>
            <person name="Weitz H."/>
            <person name="Taylor A."/>
            <person name="Grigoriev I.V."/>
            <person name="Nagy L.G."/>
            <person name="Martin F."/>
            <person name="Kauserud H."/>
        </authorList>
    </citation>
    <scope>NUCLEOTIDE SEQUENCE</scope>
    <source>
        <strain evidence="2">CBHHK002</strain>
    </source>
</reference>
<evidence type="ECO:0000313" key="3">
    <source>
        <dbReference type="Proteomes" id="UP001218218"/>
    </source>
</evidence>
<comment type="caution">
    <text evidence="2">The sequence shown here is derived from an EMBL/GenBank/DDBJ whole genome shotgun (WGS) entry which is preliminary data.</text>
</comment>
<feature type="chain" id="PRO_5042157540" description="Fascin domain-containing protein" evidence="1">
    <location>
        <begin position="18"/>
        <end position="286"/>
    </location>
</feature>
<proteinExistence type="predicted"/>
<dbReference type="InterPro" id="IPR008999">
    <property type="entry name" value="Actin-crosslinking"/>
</dbReference>
<keyword evidence="3" id="KW-1185">Reference proteome</keyword>
<dbReference type="Proteomes" id="UP001218218">
    <property type="component" value="Unassembled WGS sequence"/>
</dbReference>
<accession>A0AAD6ZEW5</accession>
<dbReference type="Gene3D" id="2.80.10.50">
    <property type="match status" value="2"/>
</dbReference>
<dbReference type="AlphaFoldDB" id="A0AAD6ZEW5"/>
<evidence type="ECO:0000256" key="1">
    <source>
        <dbReference type="SAM" id="SignalP"/>
    </source>
</evidence>
<protein>
    <recommendedName>
        <fullName evidence="4">Fascin domain-containing protein</fullName>
    </recommendedName>
</protein>
<sequence>MIRAFLATLACALTARALSDGSIAIQDVTSGLWIVSYAAATNLVPLGTSVTQATIFDVAELTTGAFEVLNYETHQFMTADSSGTAPVASTRSEAGTDEKFFFLQTGTNTYIIQANSNGLYLQTIGGAIYNNATQAGASVYTVVTQTAPATVPQGTLGEVFIEDVASSLYVTVNGSSALVPTTSVRASGAIFRMNGDTLTTTTIEYLTTGEFVTATMPGNQPLMATAVTPSAWEEYSVFFLASGRYAIKANSNGLYLQTTSAGIVNSAFSQASGSVYNLVNANPGRR</sequence>
<dbReference type="EMBL" id="JARIHO010000054">
    <property type="protein sequence ID" value="KAJ7319367.1"/>
    <property type="molecule type" value="Genomic_DNA"/>
</dbReference>
<keyword evidence="1" id="KW-0732">Signal</keyword>
<organism evidence="2 3">
    <name type="scientific">Mycena albidolilacea</name>
    <dbReference type="NCBI Taxonomy" id="1033008"/>
    <lineage>
        <taxon>Eukaryota</taxon>
        <taxon>Fungi</taxon>
        <taxon>Dikarya</taxon>
        <taxon>Basidiomycota</taxon>
        <taxon>Agaricomycotina</taxon>
        <taxon>Agaricomycetes</taxon>
        <taxon>Agaricomycetidae</taxon>
        <taxon>Agaricales</taxon>
        <taxon>Marasmiineae</taxon>
        <taxon>Mycenaceae</taxon>
        <taxon>Mycena</taxon>
    </lineage>
</organism>